<comment type="function">
    <text evidence="3">Flagellin is the subunit protein which polymerizes to form the filaments of bacterial flagella.</text>
</comment>
<dbReference type="GO" id="GO:0009288">
    <property type="term" value="C:bacterial-type flagellum"/>
    <property type="evidence" value="ECO:0007669"/>
    <property type="project" value="UniProtKB-SubCell"/>
</dbReference>
<reference evidence="6" key="1">
    <citation type="submission" date="2013-11" db="EMBL/GenBank/DDBJ databases">
        <authorList>
            <person name="GENOMES U."/>
        </authorList>
    </citation>
    <scope>NUCLEOTIDE SEQUENCE</scope>
    <source>
        <strain evidence="6">MVT06</strain>
    </source>
</reference>
<dbReference type="AlphaFoldDB" id="A0A024LT13"/>
<dbReference type="Pfam" id="PF00669">
    <property type="entry name" value="Flagellin_N"/>
    <property type="match status" value="1"/>
</dbReference>
<dbReference type="InterPro" id="IPR046358">
    <property type="entry name" value="Flagellin_C"/>
</dbReference>
<proteinExistence type="inferred from homology"/>
<organism evidence="6">
    <name type="scientific">Bartonella schoenbuchensis</name>
    <dbReference type="NCBI Taxonomy" id="165694"/>
    <lineage>
        <taxon>Bacteria</taxon>
        <taxon>Pseudomonadati</taxon>
        <taxon>Pseudomonadota</taxon>
        <taxon>Alphaproteobacteria</taxon>
        <taxon>Hyphomicrobiales</taxon>
        <taxon>Bartonellaceae</taxon>
        <taxon>Bartonella</taxon>
    </lineage>
</organism>
<accession>A0A024LT13</accession>
<feature type="domain" description="Flagellin C-terminal" evidence="5">
    <location>
        <begin position="285"/>
        <end position="359"/>
    </location>
</feature>
<dbReference type="Pfam" id="PF00700">
    <property type="entry name" value="Flagellin_C"/>
    <property type="match status" value="1"/>
</dbReference>
<evidence type="ECO:0000259" key="5">
    <source>
        <dbReference type="Pfam" id="PF00700"/>
    </source>
</evidence>
<comment type="similarity">
    <text evidence="1 3">Belongs to the bacterial flagellin family.</text>
</comment>
<dbReference type="GO" id="GO:0005576">
    <property type="term" value="C:extracellular region"/>
    <property type="evidence" value="ECO:0007669"/>
    <property type="project" value="UniProtKB-SubCell"/>
</dbReference>
<dbReference type="InterPro" id="IPR001029">
    <property type="entry name" value="Flagellin_N"/>
</dbReference>
<evidence type="ECO:0000256" key="3">
    <source>
        <dbReference type="RuleBase" id="RU362073"/>
    </source>
</evidence>
<dbReference type="NCBIfam" id="NF004669">
    <property type="entry name" value="PRK06008.1"/>
    <property type="match status" value="1"/>
</dbReference>
<evidence type="ECO:0000256" key="1">
    <source>
        <dbReference type="ARBA" id="ARBA00005709"/>
    </source>
</evidence>
<keyword evidence="6" id="KW-0282">Flagellum</keyword>
<reference evidence="6" key="2">
    <citation type="submission" date="2014-05" db="EMBL/GenBank/DDBJ databases">
        <title>Genome sequencing of Bartonella spp. isolated from human blood.</title>
        <authorList>
            <person name="Raoult D."/>
        </authorList>
    </citation>
    <scope>NUCLEOTIDE SEQUENCE</scope>
    <source>
        <strain evidence="6">MVT06</strain>
    </source>
</reference>
<dbReference type="SUPFAM" id="SSF64518">
    <property type="entry name" value="Phase 1 flagellin"/>
    <property type="match status" value="1"/>
</dbReference>
<name>A0A024LT13_9HYPH</name>
<dbReference type="GO" id="GO:0005198">
    <property type="term" value="F:structural molecule activity"/>
    <property type="evidence" value="ECO:0007669"/>
    <property type="project" value="UniProtKB-UniRule"/>
</dbReference>
<evidence type="ECO:0000313" key="6">
    <source>
        <dbReference type="EMBL" id="CDP80530.1"/>
    </source>
</evidence>
<keyword evidence="3" id="KW-0964">Secreted</keyword>
<comment type="subcellular location">
    <subcellularLocation>
        <location evidence="3">Secreted</location>
    </subcellularLocation>
    <subcellularLocation>
        <location evidence="3">Bacterial flagellum</location>
    </subcellularLocation>
</comment>
<sequence>MRVPSVSTYVLSNARRDVIANGQSELMQASYEATTGKLYDPGLTLGRRTGRLVNIESQMSYLEGFSNTNKLAMLRMSSMQAAIHSLVSSGDEAAAPGALTLFNNMLVGDPGNTTPSVIQAVAQDSLSAFISALNTNYNGEYVFGGTNTSEQPLNFYTVGGETGPSKVVRDTFDEFLDGRKPEDLTSEEMEEFIDGPFSSLFDEENFTQIFSNAQDGSIEKRILSNGETVNVAASANEKGFRDAMKSMVLVAEFGDIGLSKDAQESLYSKARTSNDQTSTSSSTSEIIAIASRIGSAEARVKTATQRIEIQKDLLMKAKIDLIGVDSTEAVQKVQALEAMLNLSYTLTGRISQLSLVNYLR</sequence>
<evidence type="ECO:0000259" key="4">
    <source>
        <dbReference type="Pfam" id="PF00669"/>
    </source>
</evidence>
<keyword evidence="2 3" id="KW-0975">Bacterial flagellum</keyword>
<keyword evidence="6" id="KW-0966">Cell projection</keyword>
<gene>
    <name evidence="6" type="ORF">BN1046_01473</name>
</gene>
<dbReference type="Gene3D" id="1.20.1330.10">
    <property type="entry name" value="f41 fragment of flagellin, N-terminal domain"/>
    <property type="match status" value="1"/>
</dbReference>
<keyword evidence="6" id="KW-0969">Cilium</keyword>
<feature type="domain" description="Flagellin N-terminal" evidence="4">
    <location>
        <begin position="6"/>
        <end position="148"/>
    </location>
</feature>
<dbReference type="EMBL" id="HG977197">
    <property type="protein sequence ID" value="CDP80530.1"/>
    <property type="molecule type" value="Genomic_DNA"/>
</dbReference>
<evidence type="ECO:0000256" key="2">
    <source>
        <dbReference type="ARBA" id="ARBA00023143"/>
    </source>
</evidence>
<protein>
    <recommendedName>
        <fullName evidence="3">Flagellin</fullName>
    </recommendedName>
</protein>